<evidence type="ECO:0000256" key="2">
    <source>
        <dbReference type="ARBA" id="ARBA00022629"/>
    </source>
</evidence>
<dbReference type="InParanoid" id="E8MZG9"/>
<evidence type="ECO:0000256" key="10">
    <source>
        <dbReference type="RuleBase" id="RU364073"/>
    </source>
</evidence>
<dbReference type="Pfam" id="PF00370">
    <property type="entry name" value="FGGY_N"/>
    <property type="match status" value="1"/>
</dbReference>
<dbReference type="EMBL" id="AP012029">
    <property type="protein sequence ID" value="BAJ64517.1"/>
    <property type="molecule type" value="Genomic_DNA"/>
</dbReference>
<dbReference type="NCBIfam" id="TIGR01312">
    <property type="entry name" value="XylB"/>
    <property type="match status" value="1"/>
</dbReference>
<evidence type="ECO:0000256" key="3">
    <source>
        <dbReference type="ARBA" id="ARBA00022679"/>
    </source>
</evidence>
<keyword evidence="5 8" id="KW-0418">Kinase</keyword>
<keyword evidence="2 8" id="KW-0859">Xylose metabolism</keyword>
<dbReference type="HAMAP" id="MF_02220">
    <property type="entry name" value="XylB"/>
    <property type="match status" value="1"/>
</dbReference>
<accession>E8MZG9</accession>
<keyword evidence="3 8" id="KW-0808">Transferase</keyword>
<organism evidence="13 14">
    <name type="scientific">Anaerolinea thermophila (strain DSM 14523 / JCM 11388 / NBRC 100420 / UNI-1)</name>
    <dbReference type="NCBI Taxonomy" id="926569"/>
    <lineage>
        <taxon>Bacteria</taxon>
        <taxon>Bacillati</taxon>
        <taxon>Chloroflexota</taxon>
        <taxon>Anaerolineae</taxon>
        <taxon>Anaerolineales</taxon>
        <taxon>Anaerolineaceae</taxon>
        <taxon>Anaerolinea</taxon>
    </lineage>
</organism>
<dbReference type="SUPFAM" id="SSF53067">
    <property type="entry name" value="Actin-like ATPase domain"/>
    <property type="match status" value="2"/>
</dbReference>
<dbReference type="AlphaFoldDB" id="E8MZG9"/>
<comment type="similarity">
    <text evidence="1 8 9">Belongs to the FGGY kinase family.</text>
</comment>
<feature type="active site" description="Proton acceptor" evidence="8">
    <location>
        <position position="240"/>
    </location>
</feature>
<dbReference type="GO" id="GO:0005524">
    <property type="term" value="F:ATP binding"/>
    <property type="evidence" value="ECO:0007669"/>
    <property type="project" value="UniProtKB-UniRule"/>
</dbReference>
<dbReference type="Pfam" id="PF02782">
    <property type="entry name" value="FGGY_C"/>
    <property type="match status" value="1"/>
</dbReference>
<dbReference type="Proteomes" id="UP000008922">
    <property type="component" value="Chromosome"/>
</dbReference>
<dbReference type="KEGG" id="atm:ANT_24910"/>
<name>E8MZG9_ANATU</name>
<dbReference type="InterPro" id="IPR000577">
    <property type="entry name" value="Carb_kinase_FGGY"/>
</dbReference>
<dbReference type="FunCoup" id="E8MZG9">
    <property type="interactions" value="42"/>
</dbReference>
<dbReference type="STRING" id="926569.ANT_24910"/>
<dbReference type="InterPro" id="IPR050406">
    <property type="entry name" value="FGGY_Carb_Kinase"/>
</dbReference>
<evidence type="ECO:0000313" key="13">
    <source>
        <dbReference type="EMBL" id="BAJ64517.1"/>
    </source>
</evidence>
<dbReference type="eggNOG" id="COG1070">
    <property type="taxonomic scope" value="Bacteria"/>
</dbReference>
<keyword evidence="6 8" id="KW-0067">ATP-binding</keyword>
<evidence type="ECO:0000256" key="4">
    <source>
        <dbReference type="ARBA" id="ARBA00022741"/>
    </source>
</evidence>
<dbReference type="RefSeq" id="WP_013560872.1">
    <property type="nucleotide sequence ID" value="NC_014960.1"/>
</dbReference>
<dbReference type="GO" id="GO:0042732">
    <property type="term" value="P:D-xylose metabolic process"/>
    <property type="evidence" value="ECO:0007669"/>
    <property type="project" value="UniProtKB-KW"/>
</dbReference>
<feature type="site" description="Important for activity" evidence="8">
    <location>
        <position position="8"/>
    </location>
</feature>
<evidence type="ECO:0000256" key="5">
    <source>
        <dbReference type="ARBA" id="ARBA00022777"/>
    </source>
</evidence>
<dbReference type="PIRSF" id="PIRSF000538">
    <property type="entry name" value="GlpK"/>
    <property type="match status" value="1"/>
</dbReference>
<feature type="domain" description="Carbohydrate kinase FGGY C-terminal" evidence="12">
    <location>
        <begin position="257"/>
        <end position="443"/>
    </location>
</feature>
<reference evidence="13 14" key="1">
    <citation type="submission" date="2010-12" db="EMBL/GenBank/DDBJ databases">
        <title>Whole genome sequence of Anaerolinea thermophila UNI-1.</title>
        <authorList>
            <person name="Narita-Yamada S."/>
            <person name="Kishi E."/>
            <person name="Watanabe Y."/>
            <person name="Takasaki K."/>
            <person name="Ankai A."/>
            <person name="Oguchi A."/>
            <person name="Fukui S."/>
            <person name="Takahashi M."/>
            <person name="Yashiro I."/>
            <person name="Hosoyama A."/>
            <person name="Sekiguchi Y."/>
            <person name="Hanada S."/>
            <person name="Fujita N."/>
        </authorList>
    </citation>
    <scope>NUCLEOTIDE SEQUENCE [LARGE SCALE GENOMIC DNA]</scope>
    <source>
        <strain evidence="14">DSM 14523 / JCM 11388 / NBRC 100420 / UNI-1</strain>
    </source>
</reference>
<protein>
    <recommendedName>
        <fullName evidence="8 10">Xylulose kinase</fullName>
        <shortName evidence="8 10">Xylulokinase</shortName>
        <ecNumber evidence="8 10">2.7.1.17</ecNumber>
    </recommendedName>
</protein>
<dbReference type="PANTHER" id="PTHR43095">
    <property type="entry name" value="SUGAR KINASE"/>
    <property type="match status" value="1"/>
</dbReference>
<keyword evidence="14" id="KW-1185">Reference proteome</keyword>
<dbReference type="GO" id="GO:0005998">
    <property type="term" value="P:xylulose catabolic process"/>
    <property type="evidence" value="ECO:0007669"/>
    <property type="project" value="UniProtKB-UniRule"/>
</dbReference>
<evidence type="ECO:0000256" key="8">
    <source>
        <dbReference type="HAMAP-Rule" id="MF_02220"/>
    </source>
</evidence>
<dbReference type="PROSITE" id="PS00445">
    <property type="entry name" value="FGGY_KINASES_2"/>
    <property type="match status" value="1"/>
</dbReference>
<dbReference type="CDD" id="cd07808">
    <property type="entry name" value="ASKHA_NBD_FGGY_EcXK-like"/>
    <property type="match status" value="1"/>
</dbReference>
<feature type="binding site" evidence="8">
    <location>
        <begin position="81"/>
        <end position="82"/>
    </location>
    <ligand>
        <name>substrate</name>
    </ligand>
</feature>
<dbReference type="InterPro" id="IPR018483">
    <property type="entry name" value="Carb_kinase_FGGY_CS"/>
</dbReference>
<evidence type="ECO:0000259" key="12">
    <source>
        <dbReference type="Pfam" id="PF02782"/>
    </source>
</evidence>
<evidence type="ECO:0000313" key="14">
    <source>
        <dbReference type="Proteomes" id="UP000008922"/>
    </source>
</evidence>
<dbReference type="InterPro" id="IPR043129">
    <property type="entry name" value="ATPase_NBD"/>
</dbReference>
<gene>
    <name evidence="8 10 13" type="primary">xylB</name>
    <name evidence="13" type="ordered locus">ANT_24910</name>
</gene>
<dbReference type="InterPro" id="IPR018485">
    <property type="entry name" value="FGGY_C"/>
</dbReference>
<evidence type="ECO:0000256" key="6">
    <source>
        <dbReference type="ARBA" id="ARBA00022840"/>
    </source>
</evidence>
<dbReference type="HOGENOM" id="CLU_009281_3_0_0"/>
<evidence type="ECO:0000256" key="7">
    <source>
        <dbReference type="ARBA" id="ARBA00023277"/>
    </source>
</evidence>
<dbReference type="GO" id="GO:0004856">
    <property type="term" value="F:D-xylulokinase activity"/>
    <property type="evidence" value="ECO:0007669"/>
    <property type="project" value="UniProtKB-UniRule"/>
</dbReference>
<evidence type="ECO:0000256" key="9">
    <source>
        <dbReference type="RuleBase" id="RU003733"/>
    </source>
</evidence>
<dbReference type="EC" id="2.7.1.17" evidence="8 10"/>
<sequence length="498" mass="53757">MAYFLGIDVSTTGVKALLMDEQGQVVGTANTEQPLYTPYPLWSEQNPQDWWNGAVNSIRTVLSQSGVDGSQVLGVGLTGQMHGLTLLDEEGNVLRPAILWNDQRTAQQCDEIRARLGKSRLIQITGNDALTGFTAPKILWVREHEPEVYARVRHILLPKDYVRYRLTGEFAVDCADGAGTILFDLRQRTWSDEVLKAMDIPLEWLPKTYEGPEITGRITPEAAQATGLKQGTPVMAGGGDQAAQAVGVGAVQPGIVALTLGTSGVVFATTGEPFIEPEGRLHAFCHSVPGRWHLMGVMLSAAGSLRWYRDALAPGVSYDDLLAPAADVPMGSEGLLFLPYLTGERTPHPDPLARGAFVGLTVRHTRAHMTRAVLEGVAFGLRDGFELMKSAGLTHIEQVRVSGGGARSPLWRQILADVFDAELVTVNTTEGAAYGAALLAGVGAGIWKTVDEACSAAIRITGSTAPRPEGVSFYQKAYQGYRQLYPALRDLSHALSEW</sequence>
<evidence type="ECO:0000259" key="11">
    <source>
        <dbReference type="Pfam" id="PF00370"/>
    </source>
</evidence>
<feature type="domain" description="Carbohydrate kinase FGGY N-terminal" evidence="11">
    <location>
        <begin position="3"/>
        <end position="247"/>
    </location>
</feature>
<comment type="function">
    <text evidence="8">Catalyzes the phosphorylation of D-xylulose to D-xylulose 5-phosphate.</text>
</comment>
<dbReference type="InterPro" id="IPR006000">
    <property type="entry name" value="Xylulokinase"/>
</dbReference>
<evidence type="ECO:0000256" key="1">
    <source>
        <dbReference type="ARBA" id="ARBA00009156"/>
    </source>
</evidence>
<dbReference type="PROSITE" id="PS00933">
    <property type="entry name" value="FGGY_KINASES_1"/>
    <property type="match status" value="1"/>
</dbReference>
<proteinExistence type="inferred from homology"/>
<keyword evidence="4 8" id="KW-0547">Nucleotide-binding</keyword>
<dbReference type="OrthoDB" id="9805576at2"/>
<dbReference type="Gene3D" id="3.30.420.40">
    <property type="match status" value="2"/>
</dbReference>
<keyword evidence="7 8" id="KW-0119">Carbohydrate metabolism</keyword>
<comment type="catalytic activity">
    <reaction evidence="8 10">
        <text>D-xylulose + ATP = D-xylulose 5-phosphate + ADP + H(+)</text>
        <dbReference type="Rhea" id="RHEA:10964"/>
        <dbReference type="ChEBI" id="CHEBI:15378"/>
        <dbReference type="ChEBI" id="CHEBI:17140"/>
        <dbReference type="ChEBI" id="CHEBI:30616"/>
        <dbReference type="ChEBI" id="CHEBI:57737"/>
        <dbReference type="ChEBI" id="CHEBI:456216"/>
        <dbReference type="EC" id="2.7.1.17"/>
    </reaction>
</comment>
<dbReference type="InterPro" id="IPR018484">
    <property type="entry name" value="FGGY_N"/>
</dbReference>
<dbReference type="PANTHER" id="PTHR43095:SF5">
    <property type="entry name" value="XYLULOSE KINASE"/>
    <property type="match status" value="1"/>
</dbReference>